<protein>
    <submittedName>
        <fullName evidence="1">Uncharacterized protein</fullName>
    </submittedName>
</protein>
<accession>A0A5J5BQW7</accession>
<keyword evidence="2" id="KW-1185">Reference proteome</keyword>
<dbReference type="Proteomes" id="UP000325577">
    <property type="component" value="Linkage Group LG11"/>
</dbReference>
<organism evidence="1 2">
    <name type="scientific">Nyssa sinensis</name>
    <dbReference type="NCBI Taxonomy" id="561372"/>
    <lineage>
        <taxon>Eukaryota</taxon>
        <taxon>Viridiplantae</taxon>
        <taxon>Streptophyta</taxon>
        <taxon>Embryophyta</taxon>
        <taxon>Tracheophyta</taxon>
        <taxon>Spermatophyta</taxon>
        <taxon>Magnoliopsida</taxon>
        <taxon>eudicotyledons</taxon>
        <taxon>Gunneridae</taxon>
        <taxon>Pentapetalae</taxon>
        <taxon>asterids</taxon>
        <taxon>Cornales</taxon>
        <taxon>Nyssaceae</taxon>
        <taxon>Nyssa</taxon>
    </lineage>
</organism>
<proteinExistence type="predicted"/>
<evidence type="ECO:0000313" key="1">
    <source>
        <dbReference type="EMBL" id="KAA8543591.1"/>
    </source>
</evidence>
<evidence type="ECO:0000313" key="2">
    <source>
        <dbReference type="Proteomes" id="UP000325577"/>
    </source>
</evidence>
<name>A0A5J5BQW7_9ASTE</name>
<dbReference type="AlphaFoldDB" id="A0A5J5BQW7"/>
<gene>
    <name evidence="1" type="ORF">F0562_021663</name>
</gene>
<reference evidence="1 2" key="1">
    <citation type="submission" date="2019-09" db="EMBL/GenBank/DDBJ databases">
        <title>A chromosome-level genome assembly of the Chinese tupelo Nyssa sinensis.</title>
        <authorList>
            <person name="Yang X."/>
            <person name="Kang M."/>
            <person name="Yang Y."/>
            <person name="Xiong H."/>
            <person name="Wang M."/>
            <person name="Zhang Z."/>
            <person name="Wang Z."/>
            <person name="Wu H."/>
            <person name="Ma T."/>
            <person name="Liu J."/>
            <person name="Xi Z."/>
        </authorList>
    </citation>
    <scope>NUCLEOTIDE SEQUENCE [LARGE SCALE GENOMIC DNA]</scope>
    <source>
        <strain evidence="1">J267</strain>
        <tissue evidence="1">Leaf</tissue>
    </source>
</reference>
<dbReference type="EMBL" id="CM018034">
    <property type="protein sequence ID" value="KAA8543591.1"/>
    <property type="molecule type" value="Genomic_DNA"/>
</dbReference>
<sequence>MGVAGVVKGEKESVGNDEDGGKWESIFGFYPRRISDLPKITRPGLELQNHIRLIGNVANVYQHHHLIMGPSCRSRQLAMMKAQVDGGLKVMVGGASSGLWCLVSCSLLEG</sequence>